<reference evidence="1 2" key="1">
    <citation type="submission" date="2019-03" db="EMBL/GenBank/DDBJ databases">
        <title>Genomic Encyclopedia of Type Strains, Phase IV (KMG-IV): sequencing the most valuable type-strain genomes for metagenomic binning, comparative biology and taxonomic classification.</title>
        <authorList>
            <person name="Goeker M."/>
        </authorList>
    </citation>
    <scope>NUCLEOTIDE SEQUENCE [LARGE SCALE GENOMIC DNA]</scope>
    <source>
        <strain evidence="1 2">DSM 28697</strain>
    </source>
</reference>
<dbReference type="AlphaFoldDB" id="A0A4R6TV05"/>
<keyword evidence="2" id="KW-1185">Reference proteome</keyword>
<gene>
    <name evidence="1" type="ORF">EV213_12247</name>
</gene>
<dbReference type="Proteomes" id="UP000295632">
    <property type="component" value="Unassembled WGS sequence"/>
</dbReference>
<dbReference type="EMBL" id="SNYJ01000022">
    <property type="protein sequence ID" value="TDQ35260.1"/>
    <property type="molecule type" value="Genomic_DNA"/>
</dbReference>
<protein>
    <submittedName>
        <fullName evidence="1">Uncharacterized protein</fullName>
    </submittedName>
</protein>
<evidence type="ECO:0000313" key="2">
    <source>
        <dbReference type="Proteomes" id="UP000295632"/>
    </source>
</evidence>
<comment type="caution">
    <text evidence="1">The sequence shown here is derived from an EMBL/GenBank/DDBJ whole genome shotgun (WGS) entry which is preliminary data.</text>
</comment>
<evidence type="ECO:0000313" key="1">
    <source>
        <dbReference type="EMBL" id="TDQ35260.1"/>
    </source>
</evidence>
<sequence length="96" mass="11385">MKVKVGDFYANETTSSLGNEKNIMYVREKTDYPGIYKTENLFLIDERTVDLYRSEWVEDFVERHATNAEIKKYLEERQSYVSLRTYSEVVTGIKIQ</sequence>
<proteinExistence type="predicted"/>
<accession>A0A4R6TV05</accession>
<name>A0A4R6TV05_9BACI</name>
<dbReference type="RefSeq" id="WP_133581969.1">
    <property type="nucleotide sequence ID" value="NZ_SNYJ01000022.1"/>
</dbReference>
<organism evidence="1 2">
    <name type="scientific">Aureibacillus halotolerans</name>
    <dbReference type="NCBI Taxonomy" id="1508390"/>
    <lineage>
        <taxon>Bacteria</taxon>
        <taxon>Bacillati</taxon>
        <taxon>Bacillota</taxon>
        <taxon>Bacilli</taxon>
        <taxon>Bacillales</taxon>
        <taxon>Bacillaceae</taxon>
        <taxon>Aureibacillus</taxon>
    </lineage>
</organism>